<reference evidence="2 3" key="1">
    <citation type="submission" date="2018-01" db="EMBL/GenBank/DDBJ databases">
        <title>Comparison of the Chinese Bamboo Partridge and Red Junglefowl genome sequences highlights the importance of demography in genome evolution.</title>
        <authorList>
            <person name="Tiley G.P."/>
            <person name="Kimball R.T."/>
            <person name="Braun E.L."/>
            <person name="Burleigh J.G."/>
        </authorList>
    </citation>
    <scope>NUCLEOTIDE SEQUENCE [LARGE SCALE GENOMIC DNA]</scope>
    <source>
        <strain evidence="2">RTK389</strain>
        <tissue evidence="2">Blood</tissue>
    </source>
</reference>
<sequence>LVSQKREVTARDTVATSIAKSSPQHLSPQLCIAIQGPKMKPAAPQEAGDPRDKPCALCTMEQKSRLWKALKSLALLRLLRSTNRRVHQLHAVAVQCWRSLKAGLPSIMSVISRECHHLPELEETADSPEEAADSPETNSTSSTVDAPMDPDTRTPPATVEAKQDLLGTLPQRFHMPAPKVLCRPSAQRWVKPCCTRSCGESLERTLTIRYPR</sequence>
<dbReference type="InterPro" id="IPR029290">
    <property type="entry name" value="TP53TG5"/>
</dbReference>
<evidence type="ECO:0000313" key="3">
    <source>
        <dbReference type="Proteomes" id="UP000237246"/>
    </source>
</evidence>
<feature type="non-terminal residue" evidence="2">
    <location>
        <position position="1"/>
    </location>
</feature>
<feature type="compositionally biased region" description="Polar residues" evidence="1">
    <location>
        <begin position="135"/>
        <end position="144"/>
    </location>
</feature>
<dbReference type="Pfam" id="PF15331">
    <property type="entry name" value="TP53IP5"/>
    <property type="match status" value="2"/>
</dbReference>
<dbReference type="OrthoDB" id="9120343at2759"/>
<proteinExistence type="predicted"/>
<protein>
    <recommendedName>
        <fullName evidence="4">T53G5 protein</fullName>
    </recommendedName>
</protein>
<gene>
    <name evidence="2" type="ORF">CIB84_006351</name>
</gene>
<accession>A0A2P4T0N5</accession>
<dbReference type="PANTHER" id="PTHR15562">
    <property type="entry name" value="TP53-TARGET GENE 5 PROTEIN"/>
    <property type="match status" value="1"/>
</dbReference>
<dbReference type="Proteomes" id="UP000237246">
    <property type="component" value="Unassembled WGS sequence"/>
</dbReference>
<organism evidence="2 3">
    <name type="scientific">Bambusicola thoracicus</name>
    <name type="common">Chinese bamboo-partridge</name>
    <name type="synonym">Perdix thoracica</name>
    <dbReference type="NCBI Taxonomy" id="9083"/>
    <lineage>
        <taxon>Eukaryota</taxon>
        <taxon>Metazoa</taxon>
        <taxon>Chordata</taxon>
        <taxon>Craniata</taxon>
        <taxon>Vertebrata</taxon>
        <taxon>Euteleostomi</taxon>
        <taxon>Archelosauria</taxon>
        <taxon>Archosauria</taxon>
        <taxon>Dinosauria</taxon>
        <taxon>Saurischia</taxon>
        <taxon>Theropoda</taxon>
        <taxon>Coelurosauria</taxon>
        <taxon>Aves</taxon>
        <taxon>Neognathae</taxon>
        <taxon>Galloanserae</taxon>
        <taxon>Galliformes</taxon>
        <taxon>Phasianidae</taxon>
        <taxon>Perdicinae</taxon>
        <taxon>Bambusicola</taxon>
    </lineage>
</organism>
<name>A0A2P4T0N5_BAMTH</name>
<keyword evidence="3" id="KW-1185">Reference proteome</keyword>
<dbReference type="PANTHER" id="PTHR15562:SF0">
    <property type="entry name" value="TP53-TARGET GENE 5 PROTEIN"/>
    <property type="match status" value="1"/>
</dbReference>
<feature type="compositionally biased region" description="Acidic residues" evidence="1">
    <location>
        <begin position="123"/>
        <end position="133"/>
    </location>
</feature>
<evidence type="ECO:0000256" key="1">
    <source>
        <dbReference type="SAM" id="MobiDB-lite"/>
    </source>
</evidence>
<dbReference type="EMBL" id="PPHD01013664">
    <property type="protein sequence ID" value="POI29900.1"/>
    <property type="molecule type" value="Genomic_DNA"/>
</dbReference>
<dbReference type="AlphaFoldDB" id="A0A2P4T0N5"/>
<evidence type="ECO:0000313" key="2">
    <source>
        <dbReference type="EMBL" id="POI29900.1"/>
    </source>
</evidence>
<comment type="caution">
    <text evidence="2">The sequence shown here is derived from an EMBL/GenBank/DDBJ whole genome shotgun (WGS) entry which is preliminary data.</text>
</comment>
<evidence type="ECO:0008006" key="4">
    <source>
        <dbReference type="Google" id="ProtNLM"/>
    </source>
</evidence>
<feature type="region of interest" description="Disordered" evidence="1">
    <location>
        <begin position="123"/>
        <end position="157"/>
    </location>
</feature>